<evidence type="ECO:0000313" key="3">
    <source>
        <dbReference type="Proteomes" id="UP000239560"/>
    </source>
</evidence>
<gene>
    <name evidence="2" type="ORF">AAT19DRAFT_15502</name>
</gene>
<feature type="compositionally biased region" description="Acidic residues" evidence="1">
    <location>
        <begin position="171"/>
        <end position="191"/>
    </location>
</feature>
<comment type="caution">
    <text evidence="2">The sequence shown here is derived from an EMBL/GenBank/DDBJ whole genome shotgun (WGS) entry which is preliminary data.</text>
</comment>
<feature type="region of interest" description="Disordered" evidence="1">
    <location>
        <begin position="146"/>
        <end position="251"/>
    </location>
</feature>
<dbReference type="Proteomes" id="UP000239560">
    <property type="component" value="Unassembled WGS sequence"/>
</dbReference>
<sequence>MPTARAPPPPPTAWPAYYPPSLRYLSDPRPHPDPSKLPPSRRYRSQASGVKVRTMQDELDQLDVDEDELYNAKMDTRQYGYSWLVPLGRQNTHEEDIEVRFPPFRRRIELTPFALVQSQYGSSPHASRLADPLNLDGDFDFDFPYLRHGADGPGEGGAGRERFGVQRGLPQEEEDADVEVRDLDDEIEDADAASQSESGEEDGEDGEGEASGAGSEMMSEAGDANVRMEERWDGQGERQYRELPGDGGSYM</sequence>
<protein>
    <submittedName>
        <fullName evidence="2">Uncharacterized protein</fullName>
    </submittedName>
</protein>
<feature type="region of interest" description="Disordered" evidence="1">
    <location>
        <begin position="20"/>
        <end position="57"/>
    </location>
</feature>
<feature type="compositionally biased region" description="Basic and acidic residues" evidence="1">
    <location>
        <begin position="226"/>
        <end position="244"/>
    </location>
</feature>
<dbReference type="EMBL" id="LCTV02000007">
    <property type="protein sequence ID" value="PRQ73935.1"/>
    <property type="molecule type" value="Genomic_DNA"/>
</dbReference>
<reference evidence="2 3" key="1">
    <citation type="journal article" date="2018" name="Elife">
        <title>Functional genomics of lipid metabolism in the oleaginous yeast Rhodosporidium toruloides.</title>
        <authorList>
            <person name="Coradetti S.T."/>
            <person name="Pinel D."/>
            <person name="Geiselman G."/>
            <person name="Ito M."/>
            <person name="Mondo S."/>
            <person name="Reilly M.C."/>
            <person name="Cheng Y.F."/>
            <person name="Bauer S."/>
            <person name="Grigoriev I."/>
            <person name="Gladden J.M."/>
            <person name="Simmons B.A."/>
            <person name="Brem R."/>
            <person name="Arkin A.P."/>
            <person name="Skerker J.M."/>
        </authorList>
    </citation>
    <scope>NUCLEOTIDE SEQUENCE [LARGE SCALE GENOMIC DNA]</scope>
    <source>
        <strain evidence="2 3">NBRC 0880</strain>
    </source>
</reference>
<name>A0A2T0A7G1_RHOTO</name>
<organism evidence="2 3">
    <name type="scientific">Rhodotorula toruloides</name>
    <name type="common">Yeast</name>
    <name type="synonym">Rhodosporidium toruloides</name>
    <dbReference type="NCBI Taxonomy" id="5286"/>
    <lineage>
        <taxon>Eukaryota</taxon>
        <taxon>Fungi</taxon>
        <taxon>Dikarya</taxon>
        <taxon>Basidiomycota</taxon>
        <taxon>Pucciniomycotina</taxon>
        <taxon>Microbotryomycetes</taxon>
        <taxon>Sporidiobolales</taxon>
        <taxon>Sporidiobolaceae</taxon>
        <taxon>Rhodotorula</taxon>
    </lineage>
</organism>
<evidence type="ECO:0000256" key="1">
    <source>
        <dbReference type="SAM" id="MobiDB-lite"/>
    </source>
</evidence>
<dbReference type="OrthoDB" id="2529039at2759"/>
<dbReference type="AlphaFoldDB" id="A0A2T0A7G1"/>
<proteinExistence type="predicted"/>
<feature type="compositionally biased region" description="Acidic residues" evidence="1">
    <location>
        <begin position="198"/>
        <end position="208"/>
    </location>
</feature>
<accession>A0A2T0A7G1</accession>
<feature type="compositionally biased region" description="Low complexity" evidence="1">
    <location>
        <begin position="210"/>
        <end position="221"/>
    </location>
</feature>
<evidence type="ECO:0000313" key="2">
    <source>
        <dbReference type="EMBL" id="PRQ73935.1"/>
    </source>
</evidence>